<comment type="caution">
    <text evidence="1">The sequence shown here is derived from an EMBL/GenBank/DDBJ whole genome shotgun (WGS) entry which is preliminary data.</text>
</comment>
<dbReference type="AlphaFoldDB" id="A0A1E5IGQ8"/>
<dbReference type="Proteomes" id="UP000095237">
    <property type="component" value="Unassembled WGS sequence"/>
</dbReference>
<accession>A0A1E5IGQ8</accession>
<protein>
    <recommendedName>
        <fullName evidence="3">DUF721 domain-containing protein</fullName>
    </recommendedName>
</protein>
<reference evidence="1 2" key="1">
    <citation type="submission" date="2015-11" db="EMBL/GenBank/DDBJ databases">
        <title>Evidence for parallel genomic evolution in an endosymbiosis of termite gut flagellates.</title>
        <authorList>
            <person name="Zheng H."/>
        </authorList>
    </citation>
    <scope>NUCLEOTIDE SEQUENCE [LARGE SCALE GENOMIC DNA]</scope>
    <source>
        <strain evidence="1 2">CET450</strain>
    </source>
</reference>
<gene>
    <name evidence="1" type="ORF">ATZ36_08030</name>
</gene>
<evidence type="ECO:0000313" key="2">
    <source>
        <dbReference type="Proteomes" id="UP000095237"/>
    </source>
</evidence>
<name>A0A1E5IGQ8_ENDTX</name>
<evidence type="ECO:0008006" key="3">
    <source>
        <dbReference type="Google" id="ProtNLM"/>
    </source>
</evidence>
<feature type="non-terminal residue" evidence="1">
    <location>
        <position position="1"/>
    </location>
</feature>
<proteinExistence type="predicted"/>
<keyword evidence="2" id="KW-1185">Reference proteome</keyword>
<evidence type="ECO:0000313" key="1">
    <source>
        <dbReference type="EMBL" id="OEG69692.1"/>
    </source>
</evidence>
<organism evidence="1 2">
    <name type="scientific">Endomicrobium trichonymphae</name>
    <dbReference type="NCBI Taxonomy" id="1408204"/>
    <lineage>
        <taxon>Bacteria</taxon>
        <taxon>Pseudomonadati</taxon>
        <taxon>Elusimicrobiota</taxon>
        <taxon>Endomicrobiia</taxon>
        <taxon>Endomicrobiales</taxon>
        <taxon>Endomicrobiaceae</taxon>
        <taxon>Candidatus Endomicrobiellum</taxon>
    </lineage>
</organism>
<dbReference type="EMBL" id="LNVX01000596">
    <property type="protein sequence ID" value="OEG69692.1"/>
    <property type="molecule type" value="Genomic_DNA"/>
</dbReference>
<sequence length="66" mass="7483">TVRKIWEKEIGISNIEIGGYKSGTIFAQTNSSAASWERTARKKEIIKKLNQYIGSSEIKNIKVKIK</sequence>